<dbReference type="AlphaFoldDB" id="A0A8H2X0S5"/>
<feature type="compositionally biased region" description="Low complexity" evidence="1">
    <location>
        <begin position="154"/>
        <end position="163"/>
    </location>
</feature>
<feature type="compositionally biased region" description="Acidic residues" evidence="1">
    <location>
        <begin position="549"/>
        <end position="562"/>
    </location>
</feature>
<feature type="compositionally biased region" description="Low complexity" evidence="1">
    <location>
        <begin position="219"/>
        <end position="252"/>
    </location>
</feature>
<proteinExistence type="predicted"/>
<feature type="compositionally biased region" description="Low complexity" evidence="1">
    <location>
        <begin position="649"/>
        <end position="660"/>
    </location>
</feature>
<evidence type="ECO:0000313" key="4">
    <source>
        <dbReference type="Proteomes" id="UP000663831"/>
    </source>
</evidence>
<reference evidence="3" key="1">
    <citation type="submission" date="2021-01" db="EMBL/GenBank/DDBJ databases">
        <authorList>
            <person name="Kaushik A."/>
        </authorList>
    </citation>
    <scope>NUCLEOTIDE SEQUENCE</scope>
    <source>
        <strain evidence="3">AG3-1AP</strain>
    </source>
</reference>
<dbReference type="PANTHER" id="PTHR48125">
    <property type="entry name" value="LP07818P1"/>
    <property type="match status" value="1"/>
</dbReference>
<dbReference type="Pfam" id="PF01878">
    <property type="entry name" value="EVE"/>
    <property type="match status" value="1"/>
</dbReference>
<feature type="region of interest" description="Disordered" evidence="1">
    <location>
        <begin position="1"/>
        <end position="326"/>
    </location>
</feature>
<name>A0A8H2X0S5_9AGAM</name>
<dbReference type="SUPFAM" id="SSF88697">
    <property type="entry name" value="PUA domain-like"/>
    <property type="match status" value="1"/>
</dbReference>
<dbReference type="PANTHER" id="PTHR48125:SF10">
    <property type="entry name" value="OS12G0136300 PROTEIN"/>
    <property type="match status" value="1"/>
</dbReference>
<feature type="region of interest" description="Disordered" evidence="1">
    <location>
        <begin position="1161"/>
        <end position="1229"/>
    </location>
</feature>
<dbReference type="Gene3D" id="3.10.590.10">
    <property type="entry name" value="ph1033 like domains"/>
    <property type="match status" value="1"/>
</dbReference>
<feature type="compositionally biased region" description="Low complexity" evidence="1">
    <location>
        <begin position="195"/>
        <end position="207"/>
    </location>
</feature>
<protein>
    <recommendedName>
        <fullName evidence="2">EVE domain-containing protein</fullName>
    </recommendedName>
</protein>
<feature type="compositionally biased region" description="Pro residues" evidence="1">
    <location>
        <begin position="208"/>
        <end position="218"/>
    </location>
</feature>
<feature type="compositionally biased region" description="Polar residues" evidence="1">
    <location>
        <begin position="877"/>
        <end position="895"/>
    </location>
</feature>
<gene>
    <name evidence="3" type="ORF">RDB_LOCUS21257</name>
</gene>
<feature type="region of interest" description="Disordered" evidence="1">
    <location>
        <begin position="452"/>
        <end position="495"/>
    </location>
</feature>
<feature type="compositionally biased region" description="Basic and acidic residues" evidence="1">
    <location>
        <begin position="1191"/>
        <end position="1214"/>
    </location>
</feature>
<dbReference type="InterPro" id="IPR002740">
    <property type="entry name" value="EVE_domain"/>
</dbReference>
<evidence type="ECO:0000259" key="2">
    <source>
        <dbReference type="Pfam" id="PF01878"/>
    </source>
</evidence>
<evidence type="ECO:0000256" key="1">
    <source>
        <dbReference type="SAM" id="MobiDB-lite"/>
    </source>
</evidence>
<dbReference type="Proteomes" id="UP000663831">
    <property type="component" value="Unassembled WGS sequence"/>
</dbReference>
<dbReference type="InterPro" id="IPR015947">
    <property type="entry name" value="PUA-like_sf"/>
</dbReference>
<sequence>MGHGLGPDSDSELSSAPPSPRLEPISITPSLPPEPPQELSYVIEPAWKTRPRPKRQSSTTVPNPPSSPKRPRRGEASKGKETEKGNGNDASSTGTGTTGKGKAKEVGATGRKGGAKAVGKVKPNEPTLDEPAGPKPGKLGKTDKMPKSAPSVKAASRARAGAATPKSALPDVDTTPAPLVKKPPFARVKSKPETKPTSSNTSESTPSDPAPVPPPATKPAPFAKSTSKPKPAPSTTTSKPAPTPSDSSKPAPVIKPAPFKTKRPTFNESADSSDEEHEEQHTSKRHKRRKSHVEPTPKAARKPRPSLPPKAKPKLEPASGPLELRPASFLTRTGSLSFMSKPTAPLKSVNAPAGDVWSCDDLTGLTWVKLDVGKCEIVRGNERAEQWCWWPAEVLQNTSNGLKFCLCGLGIERELGPDAVAETNVLAFRKPNISSVRFPTFKTALSPLEVLSGSGAPSTGEPSNQPAGETSNQPAGETSARPASTPPESPTILPTSPSALEALWKQALTRAFEIDTESNDGLVDIHLLFSQKSQSSREEDELSGNTALEEQEQSEDEDEDILENGTTVLCRYRTRYYPAKIIAYHPREGKAKRRAGAKGKYKCRFADDSTKIATRQEIMTSLDNGFATCPLGSYHQYTSNTHQKPSGVREPSPAPRAHSPSPEPDETQIEPEEYCSRERMRDQLKPVLPFLKGFIERTYVPGKGAESLSNPDTHPVLDRHAIFMQGGRARKNLAYSVHTGDLNEDDCEELMFEISRWALRGERWACQEVEKAMNREGGEDMSREGGEDTSREVIGQAGKEDKVVAQVVQQGETTKQESGDGDGASGVIPEDENASQDVQMEGELDTEVGANSQEPGHKEIVENSPDVDVEMQDARQETSSGQDTPSQPQAKSGDSTELEDEPLKVVRILEKMAPSVHGDFRSLVKLQPPRPIGAPDYEELTPEERMGYVSDVLYPEAAALILSYRRGIRTQPGPLADPVAEHALYTAGLQAAKNTCSAFDWVEQILSVRQLRSANSKYQVEDQAQVVVAGGTKSRPRYPKRHFQTVHTANDATHPYYDPKSSSRDPKSEPTWWMVELQFKSRLKHFVSLAMLRSITSVTSVDDLAQFSADSEDGQHQLSYLSPTDLKALGDMPLLNRGRLSVQSVNEGAWIAINKLAEKGGWSEQSKSKPAKVSARSAKLTGPAKPKKTTKREAPSDAGAKGEKDDETCDKPDADPPSTALRRSKRRKP</sequence>
<dbReference type="EMBL" id="CAJMWV010000675">
    <property type="protein sequence ID" value="CAE6410289.1"/>
    <property type="molecule type" value="Genomic_DNA"/>
</dbReference>
<feature type="domain" description="EVE" evidence="2">
    <location>
        <begin position="1046"/>
        <end position="1155"/>
    </location>
</feature>
<organism evidence="3 4">
    <name type="scientific">Rhizoctonia solani</name>
    <dbReference type="NCBI Taxonomy" id="456999"/>
    <lineage>
        <taxon>Eukaryota</taxon>
        <taxon>Fungi</taxon>
        <taxon>Dikarya</taxon>
        <taxon>Basidiomycota</taxon>
        <taxon>Agaricomycotina</taxon>
        <taxon>Agaricomycetes</taxon>
        <taxon>Cantharellales</taxon>
        <taxon>Ceratobasidiaceae</taxon>
        <taxon>Rhizoctonia</taxon>
    </lineage>
</organism>
<comment type="caution">
    <text evidence="3">The sequence shown here is derived from an EMBL/GenBank/DDBJ whole genome shotgun (WGS) entry which is preliminary data.</text>
</comment>
<evidence type="ECO:0000313" key="3">
    <source>
        <dbReference type="EMBL" id="CAE6410289.1"/>
    </source>
</evidence>
<feature type="region of interest" description="Disordered" evidence="1">
    <location>
        <begin position="872"/>
        <end position="900"/>
    </location>
</feature>
<accession>A0A8H2X0S5</accession>
<feature type="compositionally biased region" description="Polar residues" evidence="1">
    <location>
        <begin position="455"/>
        <end position="476"/>
    </location>
</feature>
<feature type="region of interest" description="Disordered" evidence="1">
    <location>
        <begin position="636"/>
        <end position="669"/>
    </location>
</feature>
<feature type="compositionally biased region" description="Basic and acidic residues" evidence="1">
    <location>
        <begin position="775"/>
        <end position="791"/>
    </location>
</feature>
<feature type="region of interest" description="Disordered" evidence="1">
    <location>
        <begin position="533"/>
        <end position="562"/>
    </location>
</feature>
<feature type="region of interest" description="Disordered" evidence="1">
    <location>
        <begin position="775"/>
        <end position="835"/>
    </location>
</feature>
<feature type="compositionally biased region" description="Basic and acidic residues" evidence="1">
    <location>
        <begin position="73"/>
        <end position="86"/>
    </location>
</feature>